<dbReference type="PROSITE" id="PS51257">
    <property type="entry name" value="PROKAR_LIPOPROTEIN"/>
    <property type="match status" value="1"/>
</dbReference>
<keyword evidence="1" id="KW-0472">Membrane</keyword>
<reference evidence="2 3" key="1">
    <citation type="submission" date="2018-11" db="EMBL/GenBank/DDBJ databases">
        <title>Genomic analyses of the natural microbiome of Caenorhabditis elegans.</title>
        <authorList>
            <person name="Samuel B."/>
        </authorList>
    </citation>
    <scope>NUCLEOTIDE SEQUENCE [LARGE SCALE GENOMIC DNA]</scope>
    <source>
        <strain evidence="2 3">BIGb0473</strain>
    </source>
</reference>
<dbReference type="AlphaFoldDB" id="A0A9X8EGC1"/>
<feature type="transmembrane region" description="Helical" evidence="1">
    <location>
        <begin position="109"/>
        <end position="128"/>
    </location>
</feature>
<evidence type="ECO:0000256" key="1">
    <source>
        <dbReference type="SAM" id="Phobius"/>
    </source>
</evidence>
<comment type="caution">
    <text evidence="2">The sequence shown here is derived from an EMBL/GenBank/DDBJ whole genome shotgun (WGS) entry which is preliminary data.</text>
</comment>
<dbReference type="RefSeq" id="WP_043861714.1">
    <property type="nucleotide sequence ID" value="NZ_LKGZ01000001.1"/>
</dbReference>
<protein>
    <recommendedName>
        <fullName evidence="4">Lipoprotein</fullName>
    </recommendedName>
</protein>
<feature type="transmembrane region" description="Helical" evidence="1">
    <location>
        <begin position="84"/>
        <end position="103"/>
    </location>
</feature>
<feature type="transmembrane region" description="Helical" evidence="1">
    <location>
        <begin position="45"/>
        <end position="63"/>
    </location>
</feature>
<dbReference type="OrthoDB" id="7016904at2"/>
<evidence type="ECO:0000313" key="2">
    <source>
        <dbReference type="EMBL" id="ROQ49071.1"/>
    </source>
</evidence>
<dbReference type="Proteomes" id="UP000269115">
    <property type="component" value="Unassembled WGS sequence"/>
</dbReference>
<gene>
    <name evidence="2" type="ORF">EDF85_3377</name>
</gene>
<evidence type="ECO:0008006" key="4">
    <source>
        <dbReference type="Google" id="ProtNLM"/>
    </source>
</evidence>
<organism evidence="2 3">
    <name type="scientific">Pseudomonas putida</name>
    <name type="common">Arthrobacter siderocapsulatus</name>
    <dbReference type="NCBI Taxonomy" id="303"/>
    <lineage>
        <taxon>Bacteria</taxon>
        <taxon>Pseudomonadati</taxon>
        <taxon>Pseudomonadota</taxon>
        <taxon>Gammaproteobacteria</taxon>
        <taxon>Pseudomonadales</taxon>
        <taxon>Pseudomonadaceae</taxon>
        <taxon>Pseudomonas</taxon>
    </lineage>
</organism>
<proteinExistence type="predicted"/>
<evidence type="ECO:0000313" key="3">
    <source>
        <dbReference type="Proteomes" id="UP000269115"/>
    </source>
</evidence>
<accession>A0A9X8EGC1</accession>
<feature type="transmembrane region" description="Helical" evidence="1">
    <location>
        <begin position="12"/>
        <end position="39"/>
    </location>
</feature>
<dbReference type="EMBL" id="RJUR01000014">
    <property type="protein sequence ID" value="ROQ49071.1"/>
    <property type="molecule type" value="Genomic_DNA"/>
</dbReference>
<keyword evidence="1" id="KW-1133">Transmembrane helix</keyword>
<sequence>MDKLTTFRMGLTLAAVLGLMPLTLLFIAGCIGFFFPMLVISEQPLFAIPIAMGLMSISLFGLWSCWKIYLLSMAEIPVVPNRRLLICGVAVTLIWGGVLAGFTHKFPQLVYIFMMPGLLSAALLWHTLRRERQAG</sequence>
<keyword evidence="1" id="KW-0812">Transmembrane</keyword>
<name>A0A9X8EGC1_PSEPU</name>